<dbReference type="Pfam" id="PF02837">
    <property type="entry name" value="Glyco_hydro_2_N"/>
    <property type="match status" value="1"/>
</dbReference>
<dbReference type="InterPro" id="IPR006104">
    <property type="entry name" value="Glyco_hydro_2_N"/>
</dbReference>
<evidence type="ECO:0000313" key="5">
    <source>
        <dbReference type="EMBL" id="SIR24491.1"/>
    </source>
</evidence>
<dbReference type="STRING" id="56779.SAMN05421834_11739"/>
<accession>A0A1N6ZCK0</accession>
<proteinExistence type="inferred from homology"/>
<evidence type="ECO:0000313" key="6">
    <source>
        <dbReference type="Proteomes" id="UP000185669"/>
    </source>
</evidence>
<keyword evidence="2" id="KW-0378">Hydrolase</keyword>
<dbReference type="Pfam" id="PF03629">
    <property type="entry name" value="SASA"/>
    <property type="match status" value="2"/>
</dbReference>
<evidence type="ECO:0000256" key="1">
    <source>
        <dbReference type="ARBA" id="ARBA00007401"/>
    </source>
</evidence>
<dbReference type="AlphaFoldDB" id="A0A1N6ZCK0"/>
<dbReference type="Gene3D" id="3.40.50.1110">
    <property type="entry name" value="SGNH hydrolase"/>
    <property type="match status" value="2"/>
</dbReference>
<feature type="domain" description="Sialate O-acetylesterase" evidence="4">
    <location>
        <begin position="88"/>
        <end position="207"/>
    </location>
</feature>
<name>A0A1N6ZCK0_9FIRM</name>
<keyword evidence="6" id="KW-1185">Reference proteome</keyword>
<sequence length="625" mass="72204">MQKQNLKLPALLTDGMVLQRNEEIKIWGWSQPQQQVKVIFKNREYFSRANHKGEWFVILPEVKAGGPYDMKITTAGEKISISDILIGEVWLCSGQSNMELPMQRVKDRYAEEIKKAGNDQIREFKLPITYNFKEENEDIEGAGWKKVTQDTIRDFSAVAYFFAKKLNDKYEVPVGILNASVGGSPVEAWMSRKSLADYPVYLKMADEFSDTEKIQNAEAHNLEVNKEWAAKVHKNDQGLKNAPTYFDSAYDDSDWETVEIPGKFDQLNFANKNGVVWFRKELELTEAEAEKPSRLWLGRIVDADTAYVNGKRVGTVTYKYPPRKYKLKDGILKEGKNLIAVRVVVNNGQGEFVADKPYKLFTGENEIDLRGEWKYKVAAVIEEDKEEEIFIQWQPTGLFNGMISPLLNYKLKGICWYQGESNTGREEEYKDLFVKMIKLWRRRFKQGDLPFIYAQLPNFEPPEENEREIWAAFRNAQRDALKLKNTAMTINLDLGEWNDLHPLNKKDVAHRFYLAARNLAYGEELIYSGPKLKNLVKRKDRIILEFSNLAGGLNFKGDKLKGFELAAADKKFKKARAVLKNNKVIIYTEALKNPQYIRYAWKDNPKEANLYNQLDLPAGTFLEKI</sequence>
<feature type="domain" description="Glycosyl hydrolases family 2 sugar binding" evidence="3">
    <location>
        <begin position="220"/>
        <end position="356"/>
    </location>
</feature>
<dbReference type="SUPFAM" id="SSF49785">
    <property type="entry name" value="Galactose-binding domain-like"/>
    <property type="match status" value="1"/>
</dbReference>
<dbReference type="PANTHER" id="PTHR22901:SF0">
    <property type="entry name" value="SIALATE O-ACETYLESTERASE"/>
    <property type="match status" value="1"/>
</dbReference>
<dbReference type="SUPFAM" id="SSF52266">
    <property type="entry name" value="SGNH hydrolase"/>
    <property type="match status" value="1"/>
</dbReference>
<dbReference type="InterPro" id="IPR036514">
    <property type="entry name" value="SGNH_hydro_sf"/>
</dbReference>
<gene>
    <name evidence="5" type="ORF">SAMN05421834_11739</name>
</gene>
<dbReference type="InterPro" id="IPR039329">
    <property type="entry name" value="SIAE"/>
</dbReference>
<evidence type="ECO:0000259" key="3">
    <source>
        <dbReference type="Pfam" id="PF02837"/>
    </source>
</evidence>
<dbReference type="InterPro" id="IPR005181">
    <property type="entry name" value="SASA"/>
</dbReference>
<evidence type="ECO:0000256" key="2">
    <source>
        <dbReference type="ARBA" id="ARBA00022801"/>
    </source>
</evidence>
<dbReference type="RefSeq" id="WP_076545547.1">
    <property type="nucleotide sequence ID" value="NZ_FTNC01000017.1"/>
</dbReference>
<dbReference type="InterPro" id="IPR008979">
    <property type="entry name" value="Galactose-bd-like_sf"/>
</dbReference>
<dbReference type="Proteomes" id="UP000185669">
    <property type="component" value="Unassembled WGS sequence"/>
</dbReference>
<feature type="domain" description="Sialate O-acetylesterase" evidence="4">
    <location>
        <begin position="393"/>
        <end position="495"/>
    </location>
</feature>
<organism evidence="5 6">
    <name type="scientific">Halanaerobium kushneri</name>
    <dbReference type="NCBI Taxonomy" id="56779"/>
    <lineage>
        <taxon>Bacteria</taxon>
        <taxon>Bacillati</taxon>
        <taxon>Bacillota</taxon>
        <taxon>Clostridia</taxon>
        <taxon>Halanaerobiales</taxon>
        <taxon>Halanaerobiaceae</taxon>
        <taxon>Halanaerobium</taxon>
    </lineage>
</organism>
<dbReference type="GO" id="GO:0001681">
    <property type="term" value="F:sialate O-acetylesterase activity"/>
    <property type="evidence" value="ECO:0007669"/>
    <property type="project" value="InterPro"/>
</dbReference>
<protein>
    <submittedName>
        <fullName evidence="5">Sialate O-acetylesterase</fullName>
    </submittedName>
</protein>
<comment type="similarity">
    <text evidence="1">Belongs to the glycosyl hydrolase 2 family.</text>
</comment>
<evidence type="ECO:0000259" key="4">
    <source>
        <dbReference type="Pfam" id="PF03629"/>
    </source>
</evidence>
<reference evidence="6" key="1">
    <citation type="submission" date="2017-01" db="EMBL/GenBank/DDBJ databases">
        <authorList>
            <person name="Varghese N."/>
            <person name="Submissions S."/>
        </authorList>
    </citation>
    <scope>NUCLEOTIDE SEQUENCE [LARGE SCALE GENOMIC DNA]</scope>
    <source>
        <strain evidence="6">ATCC 700103</strain>
    </source>
</reference>
<dbReference type="PANTHER" id="PTHR22901">
    <property type="entry name" value="SIALATE O-ACETYLESTERASE"/>
    <property type="match status" value="1"/>
</dbReference>
<dbReference type="GO" id="GO:0004553">
    <property type="term" value="F:hydrolase activity, hydrolyzing O-glycosyl compounds"/>
    <property type="evidence" value="ECO:0007669"/>
    <property type="project" value="InterPro"/>
</dbReference>
<dbReference type="EMBL" id="FTNC01000017">
    <property type="protein sequence ID" value="SIR24491.1"/>
    <property type="molecule type" value="Genomic_DNA"/>
</dbReference>
<dbReference type="OrthoDB" id="9795554at2"/>
<dbReference type="GO" id="GO:0005975">
    <property type="term" value="P:carbohydrate metabolic process"/>
    <property type="evidence" value="ECO:0007669"/>
    <property type="project" value="InterPro"/>
</dbReference>